<dbReference type="Pfam" id="PF00005">
    <property type="entry name" value="ABC_tran"/>
    <property type="match status" value="1"/>
</dbReference>
<dbReference type="KEGG" id="mhd:Marky_1178"/>
<keyword evidence="7" id="KW-1185">Reference proteome</keyword>
<dbReference type="GO" id="GO:0016887">
    <property type="term" value="F:ATP hydrolysis activity"/>
    <property type="evidence" value="ECO:0007669"/>
    <property type="project" value="InterPro"/>
</dbReference>
<dbReference type="PANTHER" id="PTHR42711">
    <property type="entry name" value="ABC TRANSPORTER ATP-BINDING PROTEIN"/>
    <property type="match status" value="1"/>
</dbReference>
<proteinExistence type="inferred from homology"/>
<evidence type="ECO:0000313" key="7">
    <source>
        <dbReference type="Proteomes" id="UP000007030"/>
    </source>
</evidence>
<reference evidence="6 7" key="1">
    <citation type="journal article" date="2012" name="Stand. Genomic Sci.">
        <title>Complete genome sequence of the aerobic, heterotroph Marinithermus hydrothermalis type strain (T1(T)) from a deep-sea hydrothermal vent chimney.</title>
        <authorList>
            <person name="Copeland A."/>
            <person name="Gu W."/>
            <person name="Yasawong M."/>
            <person name="Lapidus A."/>
            <person name="Lucas S."/>
            <person name="Deshpande S."/>
            <person name="Pagani I."/>
            <person name="Tapia R."/>
            <person name="Cheng J.F."/>
            <person name="Goodwin L.A."/>
            <person name="Pitluck S."/>
            <person name="Liolios K."/>
            <person name="Ivanova N."/>
            <person name="Mavromatis K."/>
            <person name="Mikhailova N."/>
            <person name="Pati A."/>
            <person name="Chen A."/>
            <person name="Palaniappan K."/>
            <person name="Land M."/>
            <person name="Pan C."/>
            <person name="Brambilla E.M."/>
            <person name="Rohde M."/>
            <person name="Tindall B.J."/>
            <person name="Sikorski J."/>
            <person name="Goker M."/>
            <person name="Detter J.C."/>
            <person name="Bristow J."/>
            <person name="Eisen J.A."/>
            <person name="Markowitz V."/>
            <person name="Hugenholtz P."/>
            <person name="Kyrpides N.C."/>
            <person name="Klenk H.P."/>
            <person name="Woyke T."/>
        </authorList>
    </citation>
    <scope>NUCLEOTIDE SEQUENCE [LARGE SCALE GENOMIC DNA]</scope>
    <source>
        <strain evidence="7">DSM 14884 / JCM 11576 / T1</strain>
    </source>
</reference>
<dbReference type="InterPro" id="IPR017871">
    <property type="entry name" value="ABC_transporter-like_CS"/>
</dbReference>
<dbReference type="Gene3D" id="3.40.50.300">
    <property type="entry name" value="P-loop containing nucleotide triphosphate hydrolases"/>
    <property type="match status" value="1"/>
</dbReference>
<dbReference type="SMART" id="SM00382">
    <property type="entry name" value="AAA"/>
    <property type="match status" value="1"/>
</dbReference>
<evidence type="ECO:0000256" key="4">
    <source>
        <dbReference type="ARBA" id="ARBA00022840"/>
    </source>
</evidence>
<dbReference type="InterPro" id="IPR027417">
    <property type="entry name" value="P-loop_NTPase"/>
</dbReference>
<evidence type="ECO:0000313" key="6">
    <source>
        <dbReference type="EMBL" id="AEB11918.1"/>
    </source>
</evidence>
<evidence type="ECO:0000259" key="5">
    <source>
        <dbReference type="PROSITE" id="PS50893"/>
    </source>
</evidence>
<sequence>MDMIQVDGLSKRYGGKYVVDQLHFEVPQGEVFGLLGPNGAGKTTTLRMLATLIRPTAGTARVGGVDIRQRPLEVRRNLGIVNGGMGLYERMTGEEILRFFARFYGIEGPEFKRRLAWVDDLLEMGDLLKKQVREMSSGMQQKLIIARAVLHEPPVLLLDEATAGLDVFARRALLDFVAHYRTMGHTIIYSTHVMAEAEEVCDRVGFLHQGKLLFIGRIEEALQRYNTPNLERAFIRAVRGAA</sequence>
<dbReference type="HOGENOM" id="CLU_000604_1_2_0"/>
<dbReference type="SUPFAM" id="SSF52540">
    <property type="entry name" value="P-loop containing nucleoside triphosphate hydrolases"/>
    <property type="match status" value="1"/>
</dbReference>
<dbReference type="EC" id="3.6.3.25" evidence="6"/>
<dbReference type="eggNOG" id="COG4555">
    <property type="taxonomic scope" value="Bacteria"/>
</dbReference>
<keyword evidence="6" id="KW-0378">Hydrolase</keyword>
<organism evidence="6 7">
    <name type="scientific">Marinithermus hydrothermalis (strain DSM 14884 / JCM 11576 / T1)</name>
    <dbReference type="NCBI Taxonomy" id="869210"/>
    <lineage>
        <taxon>Bacteria</taxon>
        <taxon>Thermotogati</taxon>
        <taxon>Deinococcota</taxon>
        <taxon>Deinococci</taxon>
        <taxon>Thermales</taxon>
        <taxon>Thermaceae</taxon>
        <taxon>Marinithermus</taxon>
    </lineage>
</organism>
<dbReference type="InterPro" id="IPR003593">
    <property type="entry name" value="AAA+_ATPase"/>
</dbReference>
<dbReference type="InterPro" id="IPR050763">
    <property type="entry name" value="ABC_transporter_ATP-binding"/>
</dbReference>
<accession>F2NQI0</accession>
<dbReference type="STRING" id="869210.Marky_1178"/>
<evidence type="ECO:0000256" key="2">
    <source>
        <dbReference type="ARBA" id="ARBA00022448"/>
    </source>
</evidence>
<name>F2NQI0_MARHT</name>
<keyword evidence="3" id="KW-0547">Nucleotide-binding</keyword>
<comment type="similarity">
    <text evidence="1">Belongs to the ABC transporter superfamily.</text>
</comment>
<feature type="domain" description="ABC transporter" evidence="5">
    <location>
        <begin position="4"/>
        <end position="234"/>
    </location>
</feature>
<evidence type="ECO:0000256" key="1">
    <source>
        <dbReference type="ARBA" id="ARBA00005417"/>
    </source>
</evidence>
<dbReference type="AlphaFoldDB" id="F2NQI0"/>
<dbReference type="PROSITE" id="PS00211">
    <property type="entry name" value="ABC_TRANSPORTER_1"/>
    <property type="match status" value="1"/>
</dbReference>
<dbReference type="Proteomes" id="UP000007030">
    <property type="component" value="Chromosome"/>
</dbReference>
<dbReference type="InterPro" id="IPR003439">
    <property type="entry name" value="ABC_transporter-like_ATP-bd"/>
</dbReference>
<gene>
    <name evidence="6" type="ordered locus">Marky_1178</name>
</gene>
<dbReference type="GO" id="GO:0005524">
    <property type="term" value="F:ATP binding"/>
    <property type="evidence" value="ECO:0007669"/>
    <property type="project" value="UniProtKB-KW"/>
</dbReference>
<dbReference type="EMBL" id="CP002630">
    <property type="protein sequence ID" value="AEB11918.1"/>
    <property type="molecule type" value="Genomic_DNA"/>
</dbReference>
<keyword evidence="4" id="KW-0067">ATP-binding</keyword>
<evidence type="ECO:0000256" key="3">
    <source>
        <dbReference type="ARBA" id="ARBA00022741"/>
    </source>
</evidence>
<keyword evidence="2" id="KW-0813">Transport</keyword>
<dbReference type="PROSITE" id="PS50893">
    <property type="entry name" value="ABC_TRANSPORTER_2"/>
    <property type="match status" value="1"/>
</dbReference>
<protein>
    <submittedName>
        <fullName evidence="6">Sulfate-transporting ATPase</fullName>
        <ecNumber evidence="6">3.6.3.25</ecNumber>
    </submittedName>
</protein>
<dbReference type="PANTHER" id="PTHR42711:SF5">
    <property type="entry name" value="ABC TRANSPORTER ATP-BINDING PROTEIN NATA"/>
    <property type="match status" value="1"/>
</dbReference>